<sequence length="521" mass="58548">MDLDLHYLLPEHTFTTIHDINSAIGVSSNILVAGLISVCTAPHTGHELAALIHLVYSKLNGDTGAQYHKIPVFQLATFGPRHSVNIFYSKLWDSQRPRPHLHRDGRSDIRSPPRRPNSLGFFFIHVIRGVKQAYIHDLDFYDPETCQEQFFADAQLAHDVALTLGVDREMTTQMTRVNYSRYDRDPARHLVNASGFRLVPGRNSTGIHNATYLQAYTTDKSVTYNIDGTRRAKSLTVREALGQKQPYRTIDAICTLYPSARLHYLSKKRRRRCAERIPTLLHRKRVTVCCFAFSKKSLSIDPSSRNLRLVWLAACSPVLRSISPQAATPVYPCSKSPTPLRDPVEEARDLSKHESRRDMTDPFGEVYDPDKQALVVQQLVRTPQRVSLVKAANNEWSSEKAFRDSDFVAAGQLMIPPDYCKPTKATKDDTYPFYVIEGATNFKVHKVSKAVATALLILSKTSPREQPSSSLLNHTKAPKYNMEPSGSAPPQRRENNKSLEEVRLSSRKNRGSATVGGGRAA</sequence>
<dbReference type="EMBL" id="JAACJO010000021">
    <property type="protein sequence ID" value="KAF5348132.1"/>
    <property type="molecule type" value="Genomic_DNA"/>
</dbReference>
<dbReference type="InterPro" id="IPR014710">
    <property type="entry name" value="RmlC-like_jellyroll"/>
</dbReference>
<feature type="region of interest" description="Disordered" evidence="1">
    <location>
        <begin position="463"/>
        <end position="521"/>
    </location>
</feature>
<comment type="caution">
    <text evidence="2">The sequence shown here is derived from an EMBL/GenBank/DDBJ whole genome shotgun (WGS) entry which is preliminary data.</text>
</comment>
<dbReference type="Proteomes" id="UP000559027">
    <property type="component" value="Unassembled WGS sequence"/>
</dbReference>
<keyword evidence="3" id="KW-1185">Reference proteome</keyword>
<dbReference type="Gene3D" id="2.60.120.10">
    <property type="entry name" value="Jelly Rolls"/>
    <property type="match status" value="1"/>
</dbReference>
<feature type="compositionally biased region" description="Polar residues" evidence="1">
    <location>
        <begin position="463"/>
        <end position="473"/>
    </location>
</feature>
<proteinExistence type="predicted"/>
<dbReference type="AlphaFoldDB" id="A0A8H5FTF3"/>
<feature type="region of interest" description="Disordered" evidence="1">
    <location>
        <begin position="332"/>
        <end position="363"/>
    </location>
</feature>
<gene>
    <name evidence="2" type="ORF">D9756_010726</name>
</gene>
<evidence type="ECO:0000256" key="1">
    <source>
        <dbReference type="SAM" id="MobiDB-lite"/>
    </source>
</evidence>
<name>A0A8H5FTF3_9AGAR</name>
<dbReference type="OrthoDB" id="1939643at2759"/>
<feature type="compositionally biased region" description="Basic and acidic residues" evidence="1">
    <location>
        <begin position="491"/>
        <end position="504"/>
    </location>
</feature>
<reference evidence="2 3" key="1">
    <citation type="journal article" date="2020" name="ISME J.">
        <title>Uncovering the hidden diversity of litter-decomposition mechanisms in mushroom-forming fungi.</title>
        <authorList>
            <person name="Floudas D."/>
            <person name="Bentzer J."/>
            <person name="Ahren D."/>
            <person name="Johansson T."/>
            <person name="Persson P."/>
            <person name="Tunlid A."/>
        </authorList>
    </citation>
    <scope>NUCLEOTIDE SEQUENCE [LARGE SCALE GENOMIC DNA]</scope>
    <source>
        <strain evidence="2 3">CBS 146.42</strain>
    </source>
</reference>
<protein>
    <submittedName>
        <fullName evidence="2">Uncharacterized protein</fullName>
    </submittedName>
</protein>
<evidence type="ECO:0000313" key="2">
    <source>
        <dbReference type="EMBL" id="KAF5348132.1"/>
    </source>
</evidence>
<organism evidence="2 3">
    <name type="scientific">Leucocoprinus leucothites</name>
    <dbReference type="NCBI Taxonomy" id="201217"/>
    <lineage>
        <taxon>Eukaryota</taxon>
        <taxon>Fungi</taxon>
        <taxon>Dikarya</taxon>
        <taxon>Basidiomycota</taxon>
        <taxon>Agaricomycotina</taxon>
        <taxon>Agaricomycetes</taxon>
        <taxon>Agaricomycetidae</taxon>
        <taxon>Agaricales</taxon>
        <taxon>Agaricineae</taxon>
        <taxon>Agaricaceae</taxon>
        <taxon>Leucocoprinus</taxon>
    </lineage>
</organism>
<feature type="compositionally biased region" description="Basic and acidic residues" evidence="1">
    <location>
        <begin position="342"/>
        <end position="360"/>
    </location>
</feature>
<evidence type="ECO:0000313" key="3">
    <source>
        <dbReference type="Proteomes" id="UP000559027"/>
    </source>
</evidence>
<accession>A0A8H5FTF3</accession>